<feature type="binding site" evidence="5">
    <location>
        <position position="257"/>
    </location>
    <ligand>
        <name>S-adenosyl-L-methionine</name>
        <dbReference type="ChEBI" id="CHEBI:59789"/>
    </ligand>
</feature>
<dbReference type="GO" id="GO:0006400">
    <property type="term" value="P:tRNA modification"/>
    <property type="evidence" value="ECO:0007669"/>
    <property type="project" value="UniProtKB-UniRule"/>
</dbReference>
<dbReference type="InterPro" id="IPR015947">
    <property type="entry name" value="PUA-like_sf"/>
</dbReference>
<dbReference type="InterPro" id="IPR054728">
    <property type="entry name" value="RsmB-like_ferredoxin"/>
</dbReference>
<dbReference type="Pfam" id="PF22458">
    <property type="entry name" value="RsmF-B_ferredox"/>
    <property type="match status" value="1"/>
</dbReference>
<feature type="binding site" evidence="5">
    <location>
        <position position="276"/>
    </location>
    <ligand>
        <name>S-adenosyl-L-methionine</name>
        <dbReference type="ChEBI" id="CHEBI:59789"/>
    </ligand>
</feature>
<reference evidence="7" key="1">
    <citation type="journal article" date="2020" name="mSystems">
        <title>Genome- and Community-Level Interaction Insights into Carbon Utilization and Element Cycling Functions of Hydrothermarchaeota in Hydrothermal Sediment.</title>
        <authorList>
            <person name="Zhou Z."/>
            <person name="Liu Y."/>
            <person name="Xu W."/>
            <person name="Pan J."/>
            <person name="Luo Z.H."/>
            <person name="Li M."/>
        </authorList>
    </citation>
    <scope>NUCLEOTIDE SEQUENCE</scope>
    <source>
        <strain evidence="7">SpSt-649</strain>
    </source>
</reference>
<dbReference type="GO" id="GO:0001510">
    <property type="term" value="P:RNA methylation"/>
    <property type="evidence" value="ECO:0007669"/>
    <property type="project" value="InterPro"/>
</dbReference>
<dbReference type="InterPro" id="IPR029063">
    <property type="entry name" value="SAM-dependent_MTases_sf"/>
</dbReference>
<evidence type="ECO:0000256" key="5">
    <source>
        <dbReference type="HAMAP-Rule" id="MF_02237"/>
    </source>
</evidence>
<evidence type="ECO:0000256" key="3">
    <source>
        <dbReference type="ARBA" id="ARBA00022691"/>
    </source>
</evidence>
<dbReference type="CDD" id="cd07953">
    <property type="entry name" value="PUA"/>
    <property type="match status" value="1"/>
</dbReference>
<dbReference type="Gene3D" id="3.40.50.150">
    <property type="entry name" value="Vaccinia Virus protein VP39"/>
    <property type="match status" value="1"/>
</dbReference>
<feature type="binding site" evidence="5">
    <location>
        <position position="235"/>
    </location>
    <ligand>
        <name>S-adenosyl-L-methionine</name>
        <dbReference type="ChEBI" id="CHEBI:59789"/>
    </ligand>
</feature>
<keyword evidence="4 5" id="KW-0694">RNA-binding</keyword>
<dbReference type="PANTHER" id="PTHR22807:SF34">
    <property type="entry name" value="TRNA (CYTOSINE(72)-C(5))-METHYLTRANSFERASE NSUN6"/>
    <property type="match status" value="1"/>
</dbReference>
<evidence type="ECO:0000256" key="1">
    <source>
        <dbReference type="ARBA" id="ARBA00022603"/>
    </source>
</evidence>
<comment type="caution">
    <text evidence="5">Lacks conserved residue(s) required for the propagation of feature annotation.</text>
</comment>
<comment type="similarity">
    <text evidence="5">Belongs to the class I-like SAM-binding methyltransferase superfamily. RsmB/NOP family.</text>
</comment>
<feature type="binding site" evidence="5">
    <location>
        <position position="303"/>
    </location>
    <ligand>
        <name>S-adenosyl-L-methionine</name>
        <dbReference type="ChEBI" id="CHEBI:59789"/>
    </ligand>
</feature>
<keyword evidence="3 5" id="KW-0949">S-adenosyl-L-methionine</keyword>
<feature type="active site" description="Nucleophile" evidence="5">
    <location>
        <position position="326"/>
    </location>
</feature>
<dbReference type="SUPFAM" id="SSF53335">
    <property type="entry name" value="S-adenosyl-L-methionine-dependent methyltransferases"/>
    <property type="match status" value="1"/>
</dbReference>
<dbReference type="PROSITE" id="PS51686">
    <property type="entry name" value="SAM_MT_RSMB_NOP"/>
    <property type="match status" value="1"/>
</dbReference>
<dbReference type="AlphaFoldDB" id="A0A7C4H4B2"/>
<comment type="catalytic activity">
    <reaction evidence="5">
        <text>cytidine(72) in tRNA + S-adenosyl-L-methionine = 5-methylcytidine(72) in tRNA + S-adenosyl-L-homocysteine + H(+)</text>
        <dbReference type="Rhea" id="RHEA:61988"/>
        <dbReference type="Rhea" id="RHEA-COMP:15996"/>
        <dbReference type="Rhea" id="RHEA-COMP:15997"/>
        <dbReference type="ChEBI" id="CHEBI:15378"/>
        <dbReference type="ChEBI" id="CHEBI:57856"/>
        <dbReference type="ChEBI" id="CHEBI:59789"/>
        <dbReference type="ChEBI" id="CHEBI:74483"/>
        <dbReference type="ChEBI" id="CHEBI:82748"/>
    </reaction>
</comment>
<comment type="caution">
    <text evidence="7">The sequence shown here is derived from an EMBL/GenBank/DDBJ whole genome shotgun (WGS) entry which is preliminary data.</text>
</comment>
<dbReference type="Pfam" id="PF01189">
    <property type="entry name" value="Methyltr_RsmB-F"/>
    <property type="match status" value="1"/>
</dbReference>
<dbReference type="InterPro" id="IPR036974">
    <property type="entry name" value="PUA_sf"/>
</dbReference>
<dbReference type="InterPro" id="IPR001678">
    <property type="entry name" value="MeTrfase_RsmB-F_NOP2_dom"/>
</dbReference>
<dbReference type="InterPro" id="IPR004521">
    <property type="entry name" value="Uncharacterised_CHP00451"/>
</dbReference>
<proteinExistence type="inferred from homology"/>
<evidence type="ECO:0000256" key="4">
    <source>
        <dbReference type="ARBA" id="ARBA00022884"/>
    </source>
</evidence>
<dbReference type="PANTHER" id="PTHR22807">
    <property type="entry name" value="NOP2 YEAST -RELATED NOL1/NOP2/FMU SUN DOMAIN-CONTAINING"/>
    <property type="match status" value="1"/>
</dbReference>
<dbReference type="HAMAP" id="MF_02237">
    <property type="entry name" value="NSUN6"/>
    <property type="match status" value="1"/>
</dbReference>
<name>A0A7C4H4B2_THEPE</name>
<dbReference type="PRINTS" id="PR02008">
    <property type="entry name" value="RCMTFAMILY"/>
</dbReference>
<keyword evidence="1 5" id="KW-0489">Methyltransferase</keyword>
<accession>A0A7C4H4B2</accession>
<evidence type="ECO:0000313" key="7">
    <source>
        <dbReference type="EMBL" id="HGM46786.1"/>
    </source>
</evidence>
<dbReference type="EMBL" id="DTBQ01000094">
    <property type="protein sequence ID" value="HGM46786.1"/>
    <property type="molecule type" value="Genomic_DNA"/>
</dbReference>
<evidence type="ECO:0000259" key="6">
    <source>
        <dbReference type="PROSITE" id="PS51686"/>
    </source>
</evidence>
<dbReference type="Gene3D" id="2.30.130.10">
    <property type="entry name" value="PUA domain"/>
    <property type="match status" value="1"/>
</dbReference>
<dbReference type="GO" id="GO:0000049">
    <property type="term" value="F:tRNA binding"/>
    <property type="evidence" value="ECO:0007669"/>
    <property type="project" value="UniProtKB-UniRule"/>
</dbReference>
<dbReference type="NCBIfam" id="TIGR00451">
    <property type="entry name" value="unchar_dom_2"/>
    <property type="match status" value="1"/>
</dbReference>
<dbReference type="InterPro" id="IPR002478">
    <property type="entry name" value="PUA"/>
</dbReference>
<dbReference type="EC" id="2.1.1.-" evidence="5"/>
<organism evidence="7">
    <name type="scientific">Thermofilum pendens</name>
    <dbReference type="NCBI Taxonomy" id="2269"/>
    <lineage>
        <taxon>Archaea</taxon>
        <taxon>Thermoproteota</taxon>
        <taxon>Thermoprotei</taxon>
        <taxon>Thermofilales</taxon>
        <taxon>Thermofilaceae</taxon>
        <taxon>Thermofilum</taxon>
    </lineage>
</organism>
<dbReference type="SUPFAM" id="SSF88697">
    <property type="entry name" value="PUA domain-like"/>
    <property type="match status" value="1"/>
</dbReference>
<dbReference type="CDD" id="cd02440">
    <property type="entry name" value="AdoMet_MTases"/>
    <property type="match status" value="1"/>
</dbReference>
<sequence length="386" mass="43102">MSVTAFNLTLHESMREYLGRFYSRMYLERLLAGIAVPASRYFLRVNTLKITREELVYTLREEGLEVFTHPEVHEAVYLKVKGPNAVRVHRGKVFVDYPTAESAYVGANVYAPGVIKVENALPGDQVTVLSPDSRPVAEGVLVMEPDEIFSKRRGKAVEVTLSVFKVESLRDHRAYSDGLIYHQSLPSMIAVKVLAPKPGWAVLDMCASPGGKATHAAQMMGDEGEIVAVDRSEEKVKAIQENARRLGLRSLKTFIYDSRYISEVVGTNSFDAVILDPPCSALGVRPKLRYSRTHSDVIRLANYQRQFLSEAYKVLRHGGLLLYSTCTISPLENELNIVYAARELGFRVKPANYLNVRKPLLGIPGLLFDPVVNDTPGFFVTLLEKP</sequence>
<protein>
    <recommendedName>
        <fullName evidence="5">tRNA (cytosine(72)-C(5))-methyltransferase</fullName>
        <shortName evidence="5">tRNA:m(5)C72 MTase</shortName>
        <ecNumber evidence="5">2.1.1.-</ecNumber>
    </recommendedName>
</protein>
<gene>
    <name evidence="7" type="ORF">ENU21_03395</name>
</gene>
<keyword evidence="2 5" id="KW-0808">Transferase</keyword>
<feature type="binding site" evidence="5">
    <location>
        <position position="230"/>
    </location>
    <ligand>
        <name>S-adenosyl-L-methionine</name>
        <dbReference type="ChEBI" id="CHEBI:59789"/>
    </ligand>
</feature>
<dbReference type="InterPro" id="IPR023267">
    <property type="entry name" value="RCMT"/>
</dbReference>
<dbReference type="PROSITE" id="PS50890">
    <property type="entry name" value="PUA"/>
    <property type="match status" value="1"/>
</dbReference>
<evidence type="ECO:0000256" key="2">
    <source>
        <dbReference type="ARBA" id="ARBA00022679"/>
    </source>
</evidence>
<dbReference type="Pfam" id="PF01472">
    <property type="entry name" value="PUA"/>
    <property type="match status" value="1"/>
</dbReference>
<dbReference type="InterPro" id="IPR049560">
    <property type="entry name" value="MeTrfase_RsmB-F_NOP2_cat"/>
</dbReference>
<feature type="domain" description="SAM-dependent MTase RsmB/NOP-type" evidence="6">
    <location>
        <begin position="103"/>
        <end position="386"/>
    </location>
</feature>
<comment type="function">
    <text evidence="5">S-adenosyl-L-methionine-dependent methyltransferase that specifically methylates the C5 position of cytosine 72 in several tRNAs.</text>
</comment>
<dbReference type="InterPro" id="IPR043699">
    <property type="entry name" value="NSUN6"/>
</dbReference>
<dbReference type="GO" id="GO:0016428">
    <property type="term" value="F:tRNA (cytidine-5-)-methyltransferase activity"/>
    <property type="evidence" value="ECO:0007669"/>
    <property type="project" value="UniProtKB-UniRule"/>
</dbReference>